<reference evidence="7 8" key="1">
    <citation type="submission" date="2018-06" db="EMBL/GenBank/DDBJ databases">
        <title>Genomic Encyclopedia of Type Strains, Phase IV (KMG-IV): sequencing the most valuable type-strain genomes for metagenomic binning, comparative biology and taxonomic classification.</title>
        <authorList>
            <person name="Goeker M."/>
        </authorList>
    </citation>
    <scope>NUCLEOTIDE SEQUENCE [LARGE SCALE GENOMIC DNA]</scope>
    <source>
        <strain evidence="7 8">DSM 24032</strain>
    </source>
</reference>
<keyword evidence="3" id="KW-0732">Signal</keyword>
<feature type="domain" description="SD-repeat containing protein B" evidence="6">
    <location>
        <begin position="1681"/>
        <end position="1770"/>
    </location>
</feature>
<keyword evidence="2" id="KW-0964">Secreted</keyword>
<evidence type="ECO:0000256" key="2">
    <source>
        <dbReference type="ARBA" id="ARBA00022525"/>
    </source>
</evidence>
<protein>
    <submittedName>
        <fullName evidence="7">Putative repeat protein (TIGR01451 family)</fullName>
    </submittedName>
</protein>
<feature type="domain" description="SD-repeat containing protein B" evidence="6">
    <location>
        <begin position="1848"/>
        <end position="1900"/>
    </location>
</feature>
<dbReference type="SUPFAM" id="SSF117074">
    <property type="entry name" value="Hypothetical protein PA1324"/>
    <property type="match status" value="10"/>
</dbReference>
<dbReference type="Gene3D" id="2.60.40.10">
    <property type="entry name" value="Immunoglobulins"/>
    <property type="match status" value="12"/>
</dbReference>
<dbReference type="InterPro" id="IPR051417">
    <property type="entry name" value="SDr/BOS_complex"/>
</dbReference>
<gene>
    <name evidence="7" type="ORF">DFR28_102438</name>
</gene>
<feature type="region of interest" description="Disordered" evidence="4">
    <location>
        <begin position="268"/>
        <end position="288"/>
    </location>
</feature>
<comment type="subcellular location">
    <subcellularLocation>
        <location evidence="1">Secreted</location>
    </subcellularLocation>
</comment>
<dbReference type="EMBL" id="QNRT01000002">
    <property type="protein sequence ID" value="RBP51021.1"/>
    <property type="molecule type" value="Genomic_DNA"/>
</dbReference>
<evidence type="ECO:0000256" key="4">
    <source>
        <dbReference type="SAM" id="MobiDB-lite"/>
    </source>
</evidence>
<dbReference type="PANTHER" id="PTHR23303:SF15">
    <property type="entry name" value="COLOSSIN-A"/>
    <property type="match status" value="1"/>
</dbReference>
<evidence type="ECO:0000256" key="1">
    <source>
        <dbReference type="ARBA" id="ARBA00004613"/>
    </source>
</evidence>
<evidence type="ECO:0000313" key="7">
    <source>
        <dbReference type="EMBL" id="RBP51021.1"/>
    </source>
</evidence>
<feature type="compositionally biased region" description="Acidic residues" evidence="4">
    <location>
        <begin position="2097"/>
        <end position="2109"/>
    </location>
</feature>
<feature type="domain" description="SD-repeat containing protein B" evidence="6">
    <location>
        <begin position="1446"/>
        <end position="1503"/>
    </location>
</feature>
<feature type="domain" description="SD-repeat containing protein B" evidence="6">
    <location>
        <begin position="1575"/>
        <end position="1642"/>
    </location>
</feature>
<dbReference type="GO" id="GO:0005576">
    <property type="term" value="C:extracellular region"/>
    <property type="evidence" value="ECO:0007669"/>
    <property type="project" value="UniProtKB-SubCell"/>
</dbReference>
<evidence type="ECO:0000313" key="8">
    <source>
        <dbReference type="Proteomes" id="UP000253083"/>
    </source>
</evidence>
<dbReference type="Pfam" id="PF17210">
    <property type="entry name" value="SdrD_B"/>
    <property type="match status" value="8"/>
</dbReference>
<evidence type="ECO:0000256" key="3">
    <source>
        <dbReference type="ARBA" id="ARBA00022729"/>
    </source>
</evidence>
<evidence type="ECO:0000259" key="6">
    <source>
        <dbReference type="Pfam" id="PF17210"/>
    </source>
</evidence>
<accession>A0A395JK10</accession>
<feature type="domain" description="SD-repeat containing protein B" evidence="6">
    <location>
        <begin position="907"/>
        <end position="998"/>
    </location>
</feature>
<feature type="compositionally biased region" description="Low complexity" evidence="4">
    <location>
        <begin position="268"/>
        <end position="282"/>
    </location>
</feature>
<evidence type="ECO:0000259" key="5">
    <source>
        <dbReference type="Pfam" id="PF01345"/>
    </source>
</evidence>
<dbReference type="NCBIfam" id="TIGR01451">
    <property type="entry name" value="B_ant_repeat"/>
    <property type="match status" value="1"/>
</dbReference>
<feature type="domain" description="SD-repeat containing protein B" evidence="6">
    <location>
        <begin position="794"/>
        <end position="887"/>
    </location>
</feature>
<dbReference type="RefSeq" id="WP_113953825.1">
    <property type="nucleotide sequence ID" value="NZ_QNRT01000002.1"/>
</dbReference>
<comment type="caution">
    <text evidence="7">The sequence shown here is derived from an EMBL/GenBank/DDBJ whole genome shotgun (WGS) entry which is preliminary data.</text>
</comment>
<dbReference type="PANTHER" id="PTHR23303">
    <property type="entry name" value="CARBOXYPEPTIDASE REGULATORY REGION-CONTAINING"/>
    <property type="match status" value="1"/>
</dbReference>
<dbReference type="InterPro" id="IPR033764">
    <property type="entry name" value="Sdr_B"/>
</dbReference>
<feature type="domain" description="SD-repeat containing protein B" evidence="6">
    <location>
        <begin position="686"/>
        <end position="768"/>
    </location>
</feature>
<dbReference type="Pfam" id="PF01345">
    <property type="entry name" value="DUF11"/>
    <property type="match status" value="1"/>
</dbReference>
<feature type="domain" description="SD-repeat containing protein B" evidence="6">
    <location>
        <begin position="1028"/>
        <end position="1113"/>
    </location>
</feature>
<dbReference type="OrthoDB" id="28717at2"/>
<feature type="domain" description="DUF11" evidence="5">
    <location>
        <begin position="307"/>
        <end position="363"/>
    </location>
</feature>
<dbReference type="SUPFAM" id="SSF49478">
    <property type="entry name" value="Cna protein B-type domain"/>
    <property type="match status" value="1"/>
</dbReference>
<dbReference type="InParanoid" id="A0A395JK10"/>
<dbReference type="InterPro" id="IPR013783">
    <property type="entry name" value="Ig-like_fold"/>
</dbReference>
<sequence length="2115" mass="218008">MKFNRKFRDLVGCIFGSLDAKHSGLLATIGIFLLFPTSGYAQTCPANSSPATFSWSTGVGTGNEWLDTNNTDGASQNYTVNYTDGLGNPQSVVVTATLIDPDGRNFDSNFTCPANVIAAGGSCDIDPPPGLDITTETNGAFGTGFLTVGMASSDSTDVVGFEFSFSEPGYVVDYQVADIDDVGYNAPSNTLPVSSFQDVVQVNASLSGSNVPITISNAGSNVTVVGQTSSANYVTGVSGGVATTDPAGQITISAPNLIDSLSVSYSNGPDDAAAEASGGEPAPHGESDGHAIRLAGFTFCAVDEPELEITKVSSAAGAAVSPGDTLTYTITVTNTGSGTANDVTLSDLLPPGVTYVNATAQKTYPGLVSDSFNHIFAANQNFASTLTQAYNTTPDLPADSSITSFAFASAGGTTDWRSDIGLDVSIANGTTYAFGPGSFGGNNQGPWNVTFGPNAQTGNAVGNYSFEWRDTYTLSGGTNTSGSLDFTVNYEYLGTINDAASAPPNMVTAGDDIDLPPGETLVVTFDVIVDDPIAAGITELENTASTTSVELPTPIEGSVTDQLATGDVSGNVSADQNFDGVGDVDLAGVSILLYTDPNGDGDPSDGVLAYTAVTDINGDFLFEDVIVGDYVIVEVDPAGYSSVSDTQSVDTDAAGNGNANDNQIPVSVAVDEVDANNNFVDAQTSSVGGSVWLDQDRDGINDLEEAELSGIVVELLDDLGGVAATTVTDANGAYSFTDVPVGDYTINVDDTTLPAGLINTFGVGGVDPKAVSLEPNDAVTGIDFGYVAPANTGAIGNLVWADADGDGIQDAGEAGIAGVVVELYNASGILLDTTTTSADGSYLFTNVAFGDDYTVRLSATDPELVGYTPTLGAQSEGAYTSSPITLNIGVSTVTDVDFGFDNPALNTIEDTVWIDTNQDGIKDPGEDGVAGVSINLYLDNDSNGIPDDLNGDGQPDVVSTQQTDENGDVSFTGLEDGTYLLAVNDTEGQLNGFNGTTSEAENLLSDAVIVAGGVTDNQDSFGFNNSGSISGVIYSDADSSADQTDGELGIGGTVVTLLQDTDGNGSYETTVSVVNSGSDGSYAFDGLVPGDYQVLVTAPGGAQTEDPDGAVNNATELTLELGSSASNVDFGYVDATLNDVSGTVFVDADKDGVEDLGEVGFADVTLSLLSAELEVIDGQLDINGDGLIDATDDGLYLGYSVIDGNIDINGDALIDAADTATVNGVAVIAGLFDMNGNGSVVLPDLADDDGVLPSVVLATTVTDSSGDYSFSGVADGDYVVAVTDQASLLSGYDLTSGLDALSVSVAGADVSDVDFGYINDEVTGSISGELFVDAANAGGTTNGLADDPELNLSGMTVYLCTSPIASPPCDPTDPEFVASTQTDANGEYIFPDLVAGEYLVDANPADIPAGLDLTVDPQAVLLSEGERVTEVDVGYEPSVGDGILSGFMWVDVDNDGVHDAGEAPIAGVTVNIYDSSTATGANPQGDIILTTTTNADGSWIISGITGADLIDGLIVGYESADVDGAAGVDLNDTQPTNLSVGSFNYFPIDLASDSDNNIGNLDFGFNPEVGSDLGSIAGTIYSDSNANGDYLAADDGEFQGVTLNLLDSGGNVVATTKTNANGSYVFNGLPDDSYTIQVTDLSSVTSGLNALEVIPTPIVIAGGADIVGQDAGYVSDVKLGSIGNRFWFDVNADGIIDDDEPGISGVTIQCWLDSDSSETPNDPGLVTNAPVPGVDNLVRTVRTNQYGEYYCTSLPSGQYIVVVLDAVGYSEIGDGTLVTGGVGDNLAKPWTYALTTNSPNLTADFGVNGSNEISGTIVIEDISLVEPDDNGTLEATELDGSPGGNADVPAQAVVVELYVEQGGSFVKLSETTTDANGDYSFANLPDGNYRVEVVTSGSVVDGYGQTGDPDLAGEPLPEDRVCDSPTAALCDNASPSYSLSGGATQSAIDFAYQQQFATTPVTINYLKAERQGDWVEISWETSNEVGHAGFQIYSREADQWTLLTPEMIVGRPGEAMETRQYVHRVNTDAKWFSLVDISNAEEVTAHGPFKTDASYGANMITPEEFDWSRIRPKVEDVDSVRTNINRRLNQLRSSGEYDLDLPEADDTGIESESKN</sequence>
<organism evidence="7 8">
    <name type="scientific">Arenicella xantha</name>
    <dbReference type="NCBI Taxonomy" id="644221"/>
    <lineage>
        <taxon>Bacteria</taxon>
        <taxon>Pseudomonadati</taxon>
        <taxon>Pseudomonadota</taxon>
        <taxon>Gammaproteobacteria</taxon>
        <taxon>Arenicellales</taxon>
        <taxon>Arenicellaceae</taxon>
        <taxon>Arenicella</taxon>
    </lineage>
</organism>
<dbReference type="InterPro" id="IPR047589">
    <property type="entry name" value="DUF11_rpt"/>
</dbReference>
<keyword evidence="8" id="KW-1185">Reference proteome</keyword>
<proteinExistence type="predicted"/>
<name>A0A395JK10_9GAMM</name>
<feature type="region of interest" description="Disordered" evidence="4">
    <location>
        <begin position="2095"/>
        <end position="2115"/>
    </location>
</feature>
<dbReference type="Proteomes" id="UP000253083">
    <property type="component" value="Unassembled WGS sequence"/>
</dbReference>
<dbReference type="InterPro" id="IPR001434">
    <property type="entry name" value="OmcB-like_DUF11"/>
</dbReference>